<dbReference type="InterPro" id="IPR025662">
    <property type="entry name" value="Sigma_54_int_dom_ATP-bd_1"/>
</dbReference>
<keyword evidence="4" id="KW-0238">DNA-binding</keyword>
<evidence type="ECO:0000313" key="8">
    <source>
        <dbReference type="EMBL" id="NUU63840.1"/>
    </source>
</evidence>
<sequence>MSIEQLESLSWQGLYGLAEQLSSLLPVNLEIRQWKGTAHYDAAFIARELKVIVESLAIQENNDYGSAAIAGEESEGLRALWYRLNTTVMLWVEADNPEGAAWLAANLPVIRGYARSFREMLAGSESSRKLAAENSLLKKELSAMLSVAQEALLVMDPDGRIVELNPAMSSLLESPRTQVLGSFIQEWISPGDWEHLRAARDLEERTIVPERSGRSRANWKIRVKPVYDGGQLATILLQVEAEKLEGKKYLFQKQTTYRFEDIKGTSAPIRTIKEMSQRVALSEVNLLILGESGTGKEVFAQSIHAASSRKDGAFIAINCAAIPDTLLESELFGYESSAFIGNRNESKAGRFELADGGTIFLDEIGDMSLHLQGKLLRVVQERKVERLGGMEPIDVNVRIIAATHRNLDRMVAEEKFREDLYYRLNVIPLHIPPLRERKEDIPLLLEYFMKNVSLKYGRMPKRLSPQVLERLLLYDWPGNVRELENVVEHFVQLEIGDLVTLQSLPAQIRGQIPGVMAPGRRSTRHLEENHEKETIIQLLNQLGRDTEGKRMVAEKLQVSLPTLYRKIKKLKIK</sequence>
<dbReference type="SUPFAM" id="SSF55785">
    <property type="entry name" value="PYP-like sensor domain (PAS domain)"/>
    <property type="match status" value="1"/>
</dbReference>
<dbReference type="FunFam" id="3.40.50.300:FF:000006">
    <property type="entry name" value="DNA-binding transcriptional regulator NtrC"/>
    <property type="match status" value="1"/>
</dbReference>
<dbReference type="GO" id="GO:0003677">
    <property type="term" value="F:DNA binding"/>
    <property type="evidence" value="ECO:0007669"/>
    <property type="project" value="UniProtKB-KW"/>
</dbReference>
<dbReference type="InterPro" id="IPR013767">
    <property type="entry name" value="PAS_fold"/>
</dbReference>
<evidence type="ECO:0000313" key="9">
    <source>
        <dbReference type="Proteomes" id="UP000564806"/>
    </source>
</evidence>
<evidence type="ECO:0000256" key="2">
    <source>
        <dbReference type="ARBA" id="ARBA00022840"/>
    </source>
</evidence>
<dbReference type="GO" id="GO:0006355">
    <property type="term" value="P:regulation of DNA-templated transcription"/>
    <property type="evidence" value="ECO:0007669"/>
    <property type="project" value="InterPro"/>
</dbReference>
<dbReference type="Pfam" id="PF00989">
    <property type="entry name" value="PAS"/>
    <property type="match status" value="1"/>
</dbReference>
<accession>A0A850EVC7</accession>
<dbReference type="SMART" id="SM00382">
    <property type="entry name" value="AAA"/>
    <property type="match status" value="1"/>
</dbReference>
<dbReference type="InterPro" id="IPR000014">
    <property type="entry name" value="PAS"/>
</dbReference>
<keyword evidence="5" id="KW-0804">Transcription</keyword>
<dbReference type="PROSITE" id="PS00688">
    <property type="entry name" value="SIGMA54_INTERACT_3"/>
    <property type="match status" value="1"/>
</dbReference>
<proteinExistence type="predicted"/>
<dbReference type="EMBL" id="JABWCS010000220">
    <property type="protein sequence ID" value="NUU63840.1"/>
    <property type="molecule type" value="Genomic_DNA"/>
</dbReference>
<evidence type="ECO:0000256" key="1">
    <source>
        <dbReference type="ARBA" id="ARBA00022741"/>
    </source>
</evidence>
<evidence type="ECO:0000256" key="4">
    <source>
        <dbReference type="ARBA" id="ARBA00023125"/>
    </source>
</evidence>
<dbReference type="CDD" id="cd00130">
    <property type="entry name" value="PAS"/>
    <property type="match status" value="1"/>
</dbReference>
<dbReference type="CDD" id="cd00009">
    <property type="entry name" value="AAA"/>
    <property type="match status" value="1"/>
</dbReference>
<evidence type="ECO:0000259" key="6">
    <source>
        <dbReference type="PROSITE" id="PS50045"/>
    </source>
</evidence>
<dbReference type="PROSITE" id="PS50112">
    <property type="entry name" value="PAS"/>
    <property type="match status" value="1"/>
</dbReference>
<dbReference type="PROSITE" id="PS00675">
    <property type="entry name" value="SIGMA54_INTERACT_1"/>
    <property type="match status" value="1"/>
</dbReference>
<evidence type="ECO:0000256" key="3">
    <source>
        <dbReference type="ARBA" id="ARBA00023015"/>
    </source>
</evidence>
<dbReference type="Pfam" id="PF00158">
    <property type="entry name" value="Sigma54_activat"/>
    <property type="match status" value="1"/>
</dbReference>
<feature type="domain" description="PAS" evidence="7">
    <location>
        <begin position="137"/>
        <end position="210"/>
    </location>
</feature>
<dbReference type="PANTHER" id="PTHR32071:SF57">
    <property type="entry name" value="C4-DICARBOXYLATE TRANSPORT TRANSCRIPTIONAL REGULATORY PROTEIN DCTD"/>
    <property type="match status" value="1"/>
</dbReference>
<dbReference type="InterPro" id="IPR003593">
    <property type="entry name" value="AAA+_ATPase"/>
</dbReference>
<organism evidence="8 9">
    <name type="scientific">Paenibacillus agri</name>
    <dbReference type="NCBI Taxonomy" id="2744309"/>
    <lineage>
        <taxon>Bacteria</taxon>
        <taxon>Bacillati</taxon>
        <taxon>Bacillota</taxon>
        <taxon>Bacilli</taxon>
        <taxon>Bacillales</taxon>
        <taxon>Paenibacillaceae</taxon>
        <taxon>Paenibacillus</taxon>
    </lineage>
</organism>
<dbReference type="AlphaFoldDB" id="A0A850EVC7"/>
<dbReference type="InterPro" id="IPR025943">
    <property type="entry name" value="Sigma_54_int_dom_ATP-bd_2"/>
</dbReference>
<dbReference type="GO" id="GO:0005524">
    <property type="term" value="F:ATP binding"/>
    <property type="evidence" value="ECO:0007669"/>
    <property type="project" value="UniProtKB-KW"/>
</dbReference>
<dbReference type="PROSITE" id="PS00676">
    <property type="entry name" value="SIGMA54_INTERACT_2"/>
    <property type="match status" value="1"/>
</dbReference>
<evidence type="ECO:0000256" key="5">
    <source>
        <dbReference type="ARBA" id="ARBA00023163"/>
    </source>
</evidence>
<keyword evidence="3" id="KW-0805">Transcription regulation</keyword>
<dbReference type="InterPro" id="IPR027417">
    <property type="entry name" value="P-loop_NTPase"/>
</dbReference>
<keyword evidence="2" id="KW-0067">ATP-binding</keyword>
<dbReference type="InterPro" id="IPR035965">
    <property type="entry name" value="PAS-like_dom_sf"/>
</dbReference>
<dbReference type="InterPro" id="IPR058031">
    <property type="entry name" value="AAA_lid_NorR"/>
</dbReference>
<comment type="caution">
    <text evidence="8">The sequence shown here is derived from an EMBL/GenBank/DDBJ whole genome shotgun (WGS) entry which is preliminary data.</text>
</comment>
<keyword evidence="1" id="KW-0547">Nucleotide-binding</keyword>
<dbReference type="InterPro" id="IPR002078">
    <property type="entry name" value="Sigma_54_int"/>
</dbReference>
<gene>
    <name evidence="8" type="ORF">HPT30_26145</name>
</gene>
<dbReference type="InterPro" id="IPR025944">
    <property type="entry name" value="Sigma_54_int_dom_CS"/>
</dbReference>
<dbReference type="SMART" id="SM00091">
    <property type="entry name" value="PAS"/>
    <property type="match status" value="1"/>
</dbReference>
<keyword evidence="9" id="KW-1185">Reference proteome</keyword>
<dbReference type="Pfam" id="PF25601">
    <property type="entry name" value="AAA_lid_14"/>
    <property type="match status" value="1"/>
</dbReference>
<evidence type="ECO:0000259" key="7">
    <source>
        <dbReference type="PROSITE" id="PS50112"/>
    </source>
</evidence>
<dbReference type="Proteomes" id="UP000564806">
    <property type="component" value="Unassembled WGS sequence"/>
</dbReference>
<dbReference type="RefSeq" id="WP_175374214.1">
    <property type="nucleotide sequence ID" value="NZ_JABWCS010000220.1"/>
</dbReference>
<feature type="domain" description="Sigma-54 factor interaction" evidence="6">
    <location>
        <begin position="262"/>
        <end position="492"/>
    </location>
</feature>
<reference evidence="8" key="1">
    <citation type="submission" date="2020-06" db="EMBL/GenBank/DDBJ databases">
        <title>Paenibacillus sp. nov., isolated from soil.</title>
        <authorList>
            <person name="Seo Y.L."/>
        </authorList>
    </citation>
    <scope>NUCLEOTIDE SEQUENCE [LARGE SCALE GENOMIC DNA]</scope>
    <source>
        <strain evidence="8">JW14</strain>
    </source>
</reference>
<dbReference type="Gene3D" id="1.10.8.60">
    <property type="match status" value="1"/>
</dbReference>
<dbReference type="Gene3D" id="3.30.450.20">
    <property type="entry name" value="PAS domain"/>
    <property type="match status" value="1"/>
</dbReference>
<dbReference type="Gene3D" id="3.40.50.300">
    <property type="entry name" value="P-loop containing nucleotide triphosphate hydrolases"/>
    <property type="match status" value="1"/>
</dbReference>
<protein>
    <submittedName>
        <fullName evidence="8">Sigma 54-interacting transcriptional regulator</fullName>
    </submittedName>
</protein>
<dbReference type="Gene3D" id="1.10.10.60">
    <property type="entry name" value="Homeodomain-like"/>
    <property type="match status" value="1"/>
</dbReference>
<dbReference type="PROSITE" id="PS50045">
    <property type="entry name" value="SIGMA54_INTERACT_4"/>
    <property type="match status" value="1"/>
</dbReference>
<dbReference type="SUPFAM" id="SSF52540">
    <property type="entry name" value="P-loop containing nucleoside triphosphate hydrolases"/>
    <property type="match status" value="1"/>
</dbReference>
<name>A0A850EVC7_9BACL</name>
<dbReference type="PANTHER" id="PTHR32071">
    <property type="entry name" value="TRANSCRIPTIONAL REGULATORY PROTEIN"/>
    <property type="match status" value="1"/>
</dbReference>